<evidence type="ECO:0000256" key="2">
    <source>
        <dbReference type="ARBA" id="ARBA00006687"/>
    </source>
</evidence>
<name>A0AAV6SY49_SOLSE</name>
<evidence type="ECO:0000313" key="8">
    <source>
        <dbReference type="Proteomes" id="UP000693946"/>
    </source>
</evidence>
<protein>
    <submittedName>
        <fullName evidence="7">Spexin-like</fullName>
    </submittedName>
</protein>
<evidence type="ECO:0000256" key="1">
    <source>
        <dbReference type="ARBA" id="ARBA00004613"/>
    </source>
</evidence>
<reference evidence="7 8" key="1">
    <citation type="journal article" date="2021" name="Sci. Rep.">
        <title>Chromosome anchoring in Senegalese sole (Solea senegalensis) reveals sex-associated markers and genome rearrangements in flatfish.</title>
        <authorList>
            <person name="Guerrero-Cozar I."/>
            <person name="Gomez-Garrido J."/>
            <person name="Berbel C."/>
            <person name="Martinez-Blanch J.F."/>
            <person name="Alioto T."/>
            <person name="Claros M.G."/>
            <person name="Gagnaire P.A."/>
            <person name="Manchado M."/>
        </authorList>
    </citation>
    <scope>NUCLEOTIDE SEQUENCE [LARGE SCALE GENOMIC DNA]</scope>
    <source>
        <strain evidence="7">Sse05_10M</strain>
    </source>
</reference>
<dbReference type="Pfam" id="PF15171">
    <property type="entry name" value="Spexin"/>
    <property type="match status" value="1"/>
</dbReference>
<dbReference type="GO" id="GO:0005576">
    <property type="term" value="C:extracellular region"/>
    <property type="evidence" value="ECO:0007669"/>
    <property type="project" value="UniProtKB-SubCell"/>
</dbReference>
<dbReference type="Proteomes" id="UP000693946">
    <property type="component" value="Linkage Group LG10"/>
</dbReference>
<dbReference type="InterPro" id="IPR028126">
    <property type="entry name" value="Spexin"/>
</dbReference>
<dbReference type="AlphaFoldDB" id="A0AAV6SY49"/>
<evidence type="ECO:0000256" key="6">
    <source>
        <dbReference type="SAM" id="MobiDB-lite"/>
    </source>
</evidence>
<evidence type="ECO:0000256" key="4">
    <source>
        <dbReference type="ARBA" id="ARBA00022702"/>
    </source>
</evidence>
<feature type="region of interest" description="Disordered" evidence="6">
    <location>
        <begin position="34"/>
        <end position="55"/>
    </location>
</feature>
<accession>A0AAV6SY49</accession>
<comment type="subcellular location">
    <subcellularLocation>
        <location evidence="1">Secreted</location>
    </subcellularLocation>
</comment>
<evidence type="ECO:0000256" key="5">
    <source>
        <dbReference type="ARBA" id="ARBA00022729"/>
    </source>
</evidence>
<dbReference type="PANTHER" id="PTHR28590">
    <property type="entry name" value="SPEXIN"/>
    <property type="match status" value="1"/>
</dbReference>
<dbReference type="PANTHER" id="PTHR28590:SF1">
    <property type="entry name" value="SPEXIN"/>
    <property type="match status" value="1"/>
</dbReference>
<sequence>MGRYLFLLQTAKSFTKVKIHRYLQYKDREEKHNLWDNKDKQGRRRQTQTFQSTNYSQRESRKITLTSSTMSLMVTLFVVAFFTQSWTAPQWRNWTPQAVLYLKGAQRHRSVLERANRDRDDTLHLVTHSQNGDGLGLSWASLILLELLQRRVDKGGYKLDDYPDEQAPNLKYL</sequence>
<organism evidence="7 8">
    <name type="scientific">Solea senegalensis</name>
    <name type="common">Senegalese sole</name>
    <dbReference type="NCBI Taxonomy" id="28829"/>
    <lineage>
        <taxon>Eukaryota</taxon>
        <taxon>Metazoa</taxon>
        <taxon>Chordata</taxon>
        <taxon>Craniata</taxon>
        <taxon>Vertebrata</taxon>
        <taxon>Euteleostomi</taxon>
        <taxon>Actinopterygii</taxon>
        <taxon>Neopterygii</taxon>
        <taxon>Teleostei</taxon>
        <taxon>Neoteleostei</taxon>
        <taxon>Acanthomorphata</taxon>
        <taxon>Carangaria</taxon>
        <taxon>Pleuronectiformes</taxon>
        <taxon>Pleuronectoidei</taxon>
        <taxon>Soleidae</taxon>
        <taxon>Solea</taxon>
    </lineage>
</organism>
<evidence type="ECO:0000313" key="7">
    <source>
        <dbReference type="EMBL" id="KAG7522112.1"/>
    </source>
</evidence>
<comment type="similarity">
    <text evidence="2">Belongs to the spexin family.</text>
</comment>
<keyword evidence="4" id="KW-0372">Hormone</keyword>
<keyword evidence="3" id="KW-0964">Secreted</keyword>
<comment type="caution">
    <text evidence="7">The sequence shown here is derived from an EMBL/GenBank/DDBJ whole genome shotgun (WGS) entry which is preliminary data.</text>
</comment>
<gene>
    <name evidence="7" type="ORF">JOB18_013305</name>
</gene>
<proteinExistence type="inferred from homology"/>
<keyword evidence="8" id="KW-1185">Reference proteome</keyword>
<keyword evidence="5" id="KW-0732">Signal</keyword>
<evidence type="ECO:0000256" key="3">
    <source>
        <dbReference type="ARBA" id="ARBA00022525"/>
    </source>
</evidence>
<dbReference type="GO" id="GO:0005184">
    <property type="term" value="F:neuropeptide hormone activity"/>
    <property type="evidence" value="ECO:0007669"/>
    <property type="project" value="InterPro"/>
</dbReference>
<dbReference type="EMBL" id="JAGKHQ010000002">
    <property type="protein sequence ID" value="KAG7522112.1"/>
    <property type="molecule type" value="Genomic_DNA"/>
</dbReference>